<feature type="coiled-coil region" evidence="1">
    <location>
        <begin position="30"/>
        <end position="57"/>
    </location>
</feature>
<evidence type="ECO:0000256" key="1">
    <source>
        <dbReference type="SAM" id="Coils"/>
    </source>
</evidence>
<keyword evidence="2" id="KW-1133">Transmembrane helix</keyword>
<feature type="transmembrane region" description="Helical" evidence="2">
    <location>
        <begin position="77"/>
        <end position="96"/>
    </location>
</feature>
<comment type="caution">
    <text evidence="3">The sequence shown here is derived from an EMBL/GenBank/DDBJ whole genome shotgun (WGS) entry which is preliminary data.</text>
</comment>
<dbReference type="RefSeq" id="WP_193799792.1">
    <property type="nucleotide sequence ID" value="NZ_JADEWC010000004.1"/>
</dbReference>
<sequence length="120" mass="13722">MQTINGKLIIEPSQDSRKLDQKCSDILVKSENLEHILNQQQHHIESLQKKIHHLETSNLSTIQKDIKLLRSSINRQFLTVNVTVILGFLVIGAILISSQKRNHQWEANPTIEITNPVVNN</sequence>
<keyword evidence="4" id="KW-1185">Reference proteome</keyword>
<accession>A0ABR9V149</accession>
<dbReference type="Proteomes" id="UP000654604">
    <property type="component" value="Unassembled WGS sequence"/>
</dbReference>
<gene>
    <name evidence="3" type="ORF">IQ215_02715</name>
</gene>
<evidence type="ECO:0000313" key="4">
    <source>
        <dbReference type="Proteomes" id="UP000654604"/>
    </source>
</evidence>
<evidence type="ECO:0000256" key="2">
    <source>
        <dbReference type="SAM" id="Phobius"/>
    </source>
</evidence>
<organism evidence="3 4">
    <name type="scientific">Cyanobacterium stanieri LEGE 03274</name>
    <dbReference type="NCBI Taxonomy" id="1828756"/>
    <lineage>
        <taxon>Bacteria</taxon>
        <taxon>Bacillati</taxon>
        <taxon>Cyanobacteriota</taxon>
        <taxon>Cyanophyceae</taxon>
        <taxon>Oscillatoriophycideae</taxon>
        <taxon>Chroococcales</taxon>
        <taxon>Geminocystaceae</taxon>
        <taxon>Cyanobacterium</taxon>
    </lineage>
</organism>
<keyword evidence="2" id="KW-0812">Transmembrane</keyword>
<evidence type="ECO:0000313" key="3">
    <source>
        <dbReference type="EMBL" id="MBE9221600.1"/>
    </source>
</evidence>
<name>A0ABR9V149_9CHRO</name>
<keyword evidence="1" id="KW-0175">Coiled coil</keyword>
<dbReference type="EMBL" id="JADEWC010000004">
    <property type="protein sequence ID" value="MBE9221600.1"/>
    <property type="molecule type" value="Genomic_DNA"/>
</dbReference>
<keyword evidence="2" id="KW-0472">Membrane</keyword>
<proteinExistence type="predicted"/>
<protein>
    <submittedName>
        <fullName evidence="3">Uncharacterized protein</fullName>
    </submittedName>
</protein>
<reference evidence="3 4" key="1">
    <citation type="submission" date="2020-10" db="EMBL/GenBank/DDBJ databases">
        <authorList>
            <person name="Castelo-Branco R."/>
            <person name="Eusebio N."/>
            <person name="Adriana R."/>
            <person name="Vieira A."/>
            <person name="Brugerolle De Fraissinette N."/>
            <person name="Rezende De Castro R."/>
            <person name="Schneider M.P."/>
            <person name="Vasconcelos V."/>
            <person name="Leao P.N."/>
        </authorList>
    </citation>
    <scope>NUCLEOTIDE SEQUENCE [LARGE SCALE GENOMIC DNA]</scope>
    <source>
        <strain evidence="3 4">LEGE 03274</strain>
    </source>
</reference>